<dbReference type="Proteomes" id="UP000663828">
    <property type="component" value="Unassembled WGS sequence"/>
</dbReference>
<dbReference type="Gene3D" id="3.10.450.730">
    <property type="entry name" value="BLIP domain"/>
    <property type="match status" value="1"/>
</dbReference>
<accession>A0A816CC98</accession>
<evidence type="ECO:0000313" key="1">
    <source>
        <dbReference type="EMBL" id="CAF1622672.1"/>
    </source>
</evidence>
<gene>
    <name evidence="1" type="ORF">XAT740_LOCUS50458</name>
</gene>
<protein>
    <submittedName>
        <fullName evidence="1">Uncharacterized protein</fullName>
    </submittedName>
</protein>
<name>A0A816CC98_ADIRI</name>
<dbReference type="AlphaFoldDB" id="A0A816CC98"/>
<dbReference type="EMBL" id="CAJNOR010007750">
    <property type="protein sequence ID" value="CAF1622672.1"/>
    <property type="molecule type" value="Genomic_DNA"/>
</dbReference>
<comment type="caution">
    <text evidence="1">The sequence shown here is derived from an EMBL/GenBank/DDBJ whole genome shotgun (WGS) entry which is preliminary data.</text>
</comment>
<reference evidence="1" key="1">
    <citation type="submission" date="2021-02" db="EMBL/GenBank/DDBJ databases">
        <authorList>
            <person name="Nowell W R."/>
        </authorList>
    </citation>
    <scope>NUCLEOTIDE SEQUENCE</scope>
</reference>
<keyword evidence="2" id="KW-1185">Reference proteome</keyword>
<sequence>MGIFIPPSTYIYVSITSQSGTVGSPNEWTTIQYTGSKSSSSSATFTFQASILYSKSQNGLDTTVCQITQQQYNQLTIGWTRDEVTNLVGNPGIAISESRTGNTTSINVQYQVAGNSYGRVSLGFEGGKLRSRSEYGFK</sequence>
<proteinExistence type="predicted"/>
<evidence type="ECO:0000313" key="2">
    <source>
        <dbReference type="Proteomes" id="UP000663828"/>
    </source>
</evidence>
<organism evidence="1 2">
    <name type="scientific">Adineta ricciae</name>
    <name type="common">Rotifer</name>
    <dbReference type="NCBI Taxonomy" id="249248"/>
    <lineage>
        <taxon>Eukaryota</taxon>
        <taxon>Metazoa</taxon>
        <taxon>Spiralia</taxon>
        <taxon>Gnathifera</taxon>
        <taxon>Rotifera</taxon>
        <taxon>Eurotatoria</taxon>
        <taxon>Bdelloidea</taxon>
        <taxon>Adinetida</taxon>
        <taxon>Adinetidae</taxon>
        <taxon>Adineta</taxon>
    </lineage>
</organism>